<evidence type="ECO:0000313" key="2">
    <source>
        <dbReference type="Proteomes" id="UP000000593"/>
    </source>
</evidence>
<keyword evidence="2" id="KW-1185">Reference proteome</keyword>
<dbReference type="KEGG" id="ppr:PBPRC0067"/>
<name>Q6LW67_PHOPR</name>
<gene>
    <name evidence="1" type="ordered locus">PBPRC0067</name>
</gene>
<dbReference type="HOGENOM" id="CLU_2383614_0_0_6"/>
<organism evidence="1 2">
    <name type="scientific">Photobacterium profundum (strain SS9)</name>
    <dbReference type="NCBI Taxonomy" id="298386"/>
    <lineage>
        <taxon>Bacteria</taxon>
        <taxon>Pseudomonadati</taxon>
        <taxon>Pseudomonadota</taxon>
        <taxon>Gammaproteobacteria</taxon>
        <taxon>Vibrionales</taxon>
        <taxon>Vibrionaceae</taxon>
        <taxon>Photobacterium</taxon>
    </lineage>
</organism>
<accession>Q6LW67</accession>
<keyword evidence="1" id="KW-0614">Plasmid</keyword>
<geneLocation type="plasmid" evidence="1 2">
    <name>pPBPR1</name>
</geneLocation>
<reference evidence="2" key="1">
    <citation type="journal article" date="2005" name="Science">
        <title>Life at depth: Photobacterium profundum genome sequence and expression analysis.</title>
        <authorList>
            <person name="Vezzi A."/>
            <person name="Campanaro S."/>
            <person name="D'Angelo M."/>
            <person name="Simonato F."/>
            <person name="Vitulo N."/>
            <person name="Lauro F.M."/>
            <person name="Cestaro A."/>
            <person name="Malacrida G."/>
            <person name="Simionati B."/>
            <person name="Cannata N."/>
            <person name="Romualdi C."/>
            <person name="Bartlett D.H."/>
            <person name="Valle G."/>
        </authorList>
    </citation>
    <scope>NUCLEOTIDE SEQUENCE [LARGE SCALE GENOMIC DNA]</scope>
    <source>
        <strain evidence="2">ATCC BAA-1253 / SS9</strain>
    </source>
</reference>
<dbReference type="RefSeq" id="WP_011176801.1">
    <property type="nucleotide sequence ID" value="NC_005871.1"/>
</dbReference>
<sequence>MKKAVDELEHELNESRLFAKQMDNSQVLVIDYIYFWYGDKHGAKAKFARDQGVSSQQVNSWLKKKCYIENKQIKHPDPNPIDLIKPSWIKSYFI</sequence>
<protein>
    <submittedName>
        <fullName evidence="1">Uncharacterized protein</fullName>
    </submittedName>
</protein>
<evidence type="ECO:0000313" key="1">
    <source>
        <dbReference type="EMBL" id="CAG18005.1"/>
    </source>
</evidence>
<proteinExistence type="predicted"/>
<dbReference type="EMBL" id="CR377818">
    <property type="protein sequence ID" value="CAG18005.1"/>
    <property type="molecule type" value="Genomic_DNA"/>
</dbReference>
<dbReference type="Proteomes" id="UP000000593">
    <property type="component" value="Plasmid pPBPR1"/>
</dbReference>
<dbReference type="AlphaFoldDB" id="Q6LW67"/>